<evidence type="ECO:0000256" key="3">
    <source>
        <dbReference type="ARBA" id="ARBA00022692"/>
    </source>
</evidence>
<dbReference type="EMBL" id="JAJTTC010000008">
    <property type="protein sequence ID" value="MCF0064563.1"/>
    <property type="molecule type" value="Genomic_DNA"/>
</dbReference>
<feature type="transmembrane region" description="Helical" evidence="6">
    <location>
        <begin position="305"/>
        <end position="321"/>
    </location>
</feature>
<evidence type="ECO:0000313" key="8">
    <source>
        <dbReference type="Proteomes" id="UP001139000"/>
    </source>
</evidence>
<dbReference type="PANTHER" id="PTHR39087:SF2">
    <property type="entry name" value="UPF0104 MEMBRANE PROTEIN MJ1595"/>
    <property type="match status" value="1"/>
</dbReference>
<keyword evidence="3 6" id="KW-0812">Transmembrane</keyword>
<sequence length="327" mass="36681">MKKRPHYIKIIKAVLLVSMLVLLWQYVKVIDPHQIRAALAKVGAGFGWVILSTIVAYALGTLGWLYCFKDSRASIPKIDLFMIRHVCETVGLFNPASFAGGDMLKIVLLKPYSVSQPTVVTSVIISRLLMIVSQICLLLLAVIWFSLQGKMNPGVWLPGTSIVVIAIICLSLGLIIYKLLAFNWHAEKYPKLSRIRAEFANVRSELIHFYRSSPKELALAFLFFTLHWVVGSLEFYIVLKLFGYDITILDGLLLDMGVIVVKAAGAFVPGQIGVEELGNKVMLSLVGISSIPLWLSVSALRRTRQLIWVLIGAIFYSFFIYKKRIYS</sequence>
<feature type="transmembrane region" description="Helical" evidence="6">
    <location>
        <begin position="159"/>
        <end position="180"/>
    </location>
</feature>
<accession>A0A9X1PRY4</accession>
<proteinExistence type="predicted"/>
<evidence type="ECO:0000256" key="6">
    <source>
        <dbReference type="SAM" id="Phobius"/>
    </source>
</evidence>
<dbReference type="Pfam" id="PF03706">
    <property type="entry name" value="LPG_synthase_TM"/>
    <property type="match status" value="1"/>
</dbReference>
<feature type="transmembrane region" description="Helical" evidence="6">
    <location>
        <begin position="7"/>
        <end position="26"/>
    </location>
</feature>
<gene>
    <name evidence="7" type="ORF">LXM26_23840</name>
</gene>
<name>A0A9X1PRY4_9BACT</name>
<dbReference type="RefSeq" id="WP_234657499.1">
    <property type="nucleotide sequence ID" value="NZ_CP094997.1"/>
</dbReference>
<keyword evidence="8" id="KW-1185">Reference proteome</keyword>
<reference evidence="7" key="1">
    <citation type="submission" date="2021-12" db="EMBL/GenBank/DDBJ databases">
        <title>Novel species in genus Dyadobacter.</title>
        <authorList>
            <person name="Ma C."/>
        </authorList>
    </citation>
    <scope>NUCLEOTIDE SEQUENCE</scope>
    <source>
        <strain evidence="7">LJ419</strain>
    </source>
</reference>
<organism evidence="7 8">
    <name type="scientific">Dyadobacter chenwenxiniae</name>
    <dbReference type="NCBI Taxonomy" id="2906456"/>
    <lineage>
        <taxon>Bacteria</taxon>
        <taxon>Pseudomonadati</taxon>
        <taxon>Bacteroidota</taxon>
        <taxon>Cytophagia</taxon>
        <taxon>Cytophagales</taxon>
        <taxon>Spirosomataceae</taxon>
        <taxon>Dyadobacter</taxon>
    </lineage>
</organism>
<dbReference type="Proteomes" id="UP001139000">
    <property type="component" value="Unassembled WGS sequence"/>
</dbReference>
<feature type="transmembrane region" description="Helical" evidence="6">
    <location>
        <begin position="281"/>
        <end position="299"/>
    </location>
</feature>
<dbReference type="InterPro" id="IPR022791">
    <property type="entry name" value="L-PG_synthase/AglD"/>
</dbReference>
<protein>
    <submittedName>
        <fullName evidence="7">Flippase-like domain-containing protein</fullName>
    </submittedName>
</protein>
<feature type="transmembrane region" description="Helical" evidence="6">
    <location>
        <begin position="217"/>
        <end position="239"/>
    </location>
</feature>
<evidence type="ECO:0000256" key="2">
    <source>
        <dbReference type="ARBA" id="ARBA00022475"/>
    </source>
</evidence>
<keyword evidence="5 6" id="KW-0472">Membrane</keyword>
<keyword evidence="4 6" id="KW-1133">Transmembrane helix</keyword>
<dbReference type="AlphaFoldDB" id="A0A9X1PRY4"/>
<keyword evidence="2" id="KW-1003">Cell membrane</keyword>
<comment type="subcellular location">
    <subcellularLocation>
        <location evidence="1">Cell membrane</location>
        <topology evidence="1">Multi-pass membrane protein</topology>
    </subcellularLocation>
</comment>
<feature type="transmembrane region" description="Helical" evidence="6">
    <location>
        <begin position="251"/>
        <end position="269"/>
    </location>
</feature>
<evidence type="ECO:0000313" key="7">
    <source>
        <dbReference type="EMBL" id="MCF0064563.1"/>
    </source>
</evidence>
<evidence type="ECO:0000256" key="5">
    <source>
        <dbReference type="ARBA" id="ARBA00023136"/>
    </source>
</evidence>
<feature type="transmembrane region" description="Helical" evidence="6">
    <location>
        <begin position="128"/>
        <end position="147"/>
    </location>
</feature>
<dbReference type="GO" id="GO:0005886">
    <property type="term" value="C:plasma membrane"/>
    <property type="evidence" value="ECO:0007669"/>
    <property type="project" value="UniProtKB-SubCell"/>
</dbReference>
<comment type="caution">
    <text evidence="7">The sequence shown here is derived from an EMBL/GenBank/DDBJ whole genome shotgun (WGS) entry which is preliminary data.</text>
</comment>
<dbReference type="PANTHER" id="PTHR39087">
    <property type="entry name" value="UPF0104 MEMBRANE PROTEIN MJ1595"/>
    <property type="match status" value="1"/>
</dbReference>
<evidence type="ECO:0000256" key="1">
    <source>
        <dbReference type="ARBA" id="ARBA00004651"/>
    </source>
</evidence>
<evidence type="ECO:0000256" key="4">
    <source>
        <dbReference type="ARBA" id="ARBA00022989"/>
    </source>
</evidence>
<feature type="transmembrane region" description="Helical" evidence="6">
    <location>
        <begin position="46"/>
        <end position="68"/>
    </location>
</feature>